<keyword evidence="6" id="KW-1185">Reference proteome</keyword>
<dbReference type="GO" id="GO:0030288">
    <property type="term" value="C:outer membrane-bounded periplasmic space"/>
    <property type="evidence" value="ECO:0007669"/>
    <property type="project" value="TreeGrafter"/>
</dbReference>
<dbReference type="InterPro" id="IPR041829">
    <property type="entry name" value="SoxB_N"/>
</dbReference>
<name>A0A344PJG1_9RHOB</name>
<dbReference type="PRINTS" id="PR01607">
    <property type="entry name" value="APYRASEFAMLY"/>
</dbReference>
<evidence type="ECO:0000313" key="5">
    <source>
        <dbReference type="EMBL" id="AXC49516.1"/>
    </source>
</evidence>
<dbReference type="NCBIfam" id="TIGR04486">
    <property type="entry name" value="thiosulf_SoxB"/>
    <property type="match status" value="1"/>
</dbReference>
<accession>A0A344PJG1</accession>
<sequence>MISRRGFMQASLATSALLAGLGVTNPMRAFAQQKLTQDQLLQFDDFGNLTLIHITDCHAHIKPVYFREPEINIGVGDAAGRPPHVVGEAFLKMFNIAPGSPEAYALTYPDFEALAKSYGKMGGFDRIATVVKAIRAARPDSILLDGGDTWHGSYTSYETKGEDMVKVMNLLGSEAMTAHWEFTFGTDRVKELTEMMDQPLLGANIFDVEWDEPAFEPYKIFEKGGVKVGVIGQAFPYLPIANPKWLFPEYSFGIREERMQAVVNELRDTEKVDLVVCLSHNGFDVDHKMAGRVKGIDVILSGHTHDAIPEPVLVGETIIIASGSHGKFISRVDLDVRDGRMMGFRHKLIPIFSDVIEPDAEMTALVDEVRAPYVEKLDEVVGHTDSLLYRRGNFNGTWDNVILDALMSERDAEIALSPGVRWGASLLPGEIRREDVHSVTTMTYGQAYRTEMSGETLKTVMEDVADNIFNKDPYYQQGGDMVRVGGMGFTIDPRGEMGGRISNMTFLKDNSPIDPARNYVVAGWASVNEGTEGPQIWDVVEEYLKKQGTVSAAPATNIAVTGL</sequence>
<dbReference type="CDD" id="cd07411">
    <property type="entry name" value="MPP_SoxB_N"/>
    <property type="match status" value="1"/>
</dbReference>
<reference evidence="6" key="1">
    <citation type="submission" date="2018-07" db="EMBL/GenBank/DDBJ databases">
        <title>Genome sequencing of Paracoccus sp. SC2-6.</title>
        <authorList>
            <person name="Heo J."/>
            <person name="Kim S.-J."/>
            <person name="Kwon S.-W."/>
        </authorList>
    </citation>
    <scope>NUCLEOTIDE SEQUENCE [LARGE SCALE GENOMIC DNA]</scope>
    <source>
        <strain evidence="6">SC2-6</strain>
    </source>
</reference>
<feature type="chain" id="PRO_5016476511" evidence="2">
    <location>
        <begin position="32"/>
        <end position="563"/>
    </location>
</feature>
<proteinExistence type="inferred from homology"/>
<dbReference type="InterPro" id="IPR030998">
    <property type="entry name" value="Thiosulf_SoxB"/>
</dbReference>
<dbReference type="PANTHER" id="PTHR11575:SF42">
    <property type="entry name" value="SULFUR OXIDATION PROTEIN SOXB"/>
    <property type="match status" value="1"/>
</dbReference>
<dbReference type="InterPro" id="IPR019546">
    <property type="entry name" value="TAT_signal_bac_arc"/>
</dbReference>
<evidence type="ECO:0000313" key="6">
    <source>
        <dbReference type="Proteomes" id="UP000252023"/>
    </source>
</evidence>
<dbReference type="SUPFAM" id="SSF56300">
    <property type="entry name" value="Metallo-dependent phosphatases"/>
    <property type="match status" value="1"/>
</dbReference>
<dbReference type="Gene3D" id="3.90.780.10">
    <property type="entry name" value="5'-Nucleotidase, C-terminal domain"/>
    <property type="match status" value="1"/>
</dbReference>
<evidence type="ECO:0000256" key="2">
    <source>
        <dbReference type="RuleBase" id="RU362119"/>
    </source>
</evidence>
<dbReference type="Gene3D" id="6.10.140.570">
    <property type="match status" value="1"/>
</dbReference>
<dbReference type="PROSITE" id="PS51318">
    <property type="entry name" value="TAT"/>
    <property type="match status" value="1"/>
</dbReference>
<dbReference type="Gene3D" id="3.60.21.10">
    <property type="match status" value="1"/>
</dbReference>
<dbReference type="InterPro" id="IPR006311">
    <property type="entry name" value="TAT_signal"/>
</dbReference>
<feature type="domain" description="5'-Nucleotidase C-terminal" evidence="4">
    <location>
        <begin position="395"/>
        <end position="533"/>
    </location>
</feature>
<evidence type="ECO:0000259" key="3">
    <source>
        <dbReference type="Pfam" id="PF00149"/>
    </source>
</evidence>
<dbReference type="PANTHER" id="PTHR11575">
    <property type="entry name" value="5'-NUCLEOTIDASE-RELATED"/>
    <property type="match status" value="1"/>
</dbReference>
<dbReference type="EMBL" id="CP030918">
    <property type="protein sequence ID" value="AXC49516.1"/>
    <property type="molecule type" value="Genomic_DNA"/>
</dbReference>
<keyword evidence="1 2" id="KW-0732">Signal</keyword>
<dbReference type="SUPFAM" id="SSF55816">
    <property type="entry name" value="5'-nucleotidase (syn. UDP-sugar hydrolase), C-terminal domain"/>
    <property type="match status" value="1"/>
</dbReference>
<dbReference type="KEGG" id="pars:DRW48_07280"/>
<protein>
    <submittedName>
        <fullName evidence="5">Thiosulfohydrolase SoxB</fullName>
    </submittedName>
</protein>
<keyword evidence="2 5" id="KW-0378">Hydrolase</keyword>
<dbReference type="GO" id="GO:0009166">
    <property type="term" value="P:nucleotide catabolic process"/>
    <property type="evidence" value="ECO:0007669"/>
    <property type="project" value="InterPro"/>
</dbReference>
<comment type="similarity">
    <text evidence="2">Belongs to the 5'-nucleotidase family.</text>
</comment>
<gene>
    <name evidence="5" type="primary">soxB</name>
    <name evidence="5" type="ORF">DRW48_07280</name>
</gene>
<dbReference type="RefSeq" id="WP_114075831.1">
    <property type="nucleotide sequence ID" value="NZ_CP030918.1"/>
</dbReference>
<dbReference type="InterPro" id="IPR008334">
    <property type="entry name" value="5'-Nucleotdase_C"/>
</dbReference>
<organism evidence="5 6">
    <name type="scientific">Paracoccus suum</name>
    <dbReference type="NCBI Taxonomy" id="2259340"/>
    <lineage>
        <taxon>Bacteria</taxon>
        <taxon>Pseudomonadati</taxon>
        <taxon>Pseudomonadota</taxon>
        <taxon>Alphaproteobacteria</taxon>
        <taxon>Rhodobacterales</taxon>
        <taxon>Paracoccaceae</taxon>
        <taxon>Paracoccus</taxon>
    </lineage>
</organism>
<dbReference type="InterPro" id="IPR036907">
    <property type="entry name" value="5'-Nucleotdase_C_sf"/>
</dbReference>
<dbReference type="InterPro" id="IPR004843">
    <property type="entry name" value="Calcineurin-like_PHP"/>
</dbReference>
<dbReference type="GO" id="GO:0000166">
    <property type="term" value="F:nucleotide binding"/>
    <property type="evidence" value="ECO:0007669"/>
    <property type="project" value="UniProtKB-KW"/>
</dbReference>
<evidence type="ECO:0000259" key="4">
    <source>
        <dbReference type="Pfam" id="PF02872"/>
    </source>
</evidence>
<feature type="domain" description="Calcineurin-like phosphoesterase" evidence="3">
    <location>
        <begin position="50"/>
        <end position="306"/>
    </location>
</feature>
<dbReference type="Pfam" id="PF00149">
    <property type="entry name" value="Metallophos"/>
    <property type="match status" value="1"/>
</dbReference>
<feature type="signal peptide" evidence="2">
    <location>
        <begin position="1"/>
        <end position="31"/>
    </location>
</feature>
<dbReference type="InterPro" id="IPR029052">
    <property type="entry name" value="Metallo-depent_PP-like"/>
</dbReference>
<evidence type="ECO:0000256" key="1">
    <source>
        <dbReference type="ARBA" id="ARBA00022729"/>
    </source>
</evidence>
<dbReference type="NCBIfam" id="TIGR01409">
    <property type="entry name" value="TAT_signal_seq"/>
    <property type="match status" value="1"/>
</dbReference>
<dbReference type="OrthoDB" id="5469761at2"/>
<dbReference type="GO" id="GO:0016787">
    <property type="term" value="F:hydrolase activity"/>
    <property type="evidence" value="ECO:0007669"/>
    <property type="project" value="UniProtKB-KW"/>
</dbReference>
<dbReference type="Proteomes" id="UP000252023">
    <property type="component" value="Chromosome"/>
</dbReference>
<dbReference type="InterPro" id="IPR006179">
    <property type="entry name" value="5_nucleotidase/apyrase"/>
</dbReference>
<keyword evidence="2" id="KW-0547">Nucleotide-binding</keyword>
<dbReference type="AlphaFoldDB" id="A0A344PJG1"/>
<dbReference type="Pfam" id="PF02872">
    <property type="entry name" value="5_nucleotid_C"/>
    <property type="match status" value="1"/>
</dbReference>